<accession>A0A9P0DH05</accession>
<dbReference type="AlphaFoldDB" id="A0A9P0DH05"/>
<name>A0A9P0DH05_PHACE</name>
<dbReference type="InterPro" id="IPR007527">
    <property type="entry name" value="Znf_SWIM"/>
</dbReference>
<reference evidence="3" key="2">
    <citation type="submission" date="2022-10" db="EMBL/GenBank/DDBJ databases">
        <authorList>
            <consortium name="ENA_rothamsted_submissions"/>
            <consortium name="culmorum"/>
            <person name="King R."/>
        </authorList>
    </citation>
    <scope>NUCLEOTIDE SEQUENCE</scope>
</reference>
<sequence length="772" mass="89469">MAVFQYNPNIDFNTVKISKSDIENLLPHWNTKINEVYQYKTKDCFEMNINVAAKTETEVEQWLDEYQEKSKCSYSIRSKDGCSGTKVNLKLRMKCQHNTGNKNVYDPTVRKRTRNRTRNSNCPSIITITLRNVPKRYRGKDKTKAPDPDRPCEIKIIPYHNHSTSSADILRFRQVSKETKEKLVNLFESGYSPFNALESIKMDIQLKYDNYHEILADRSLCPDYMYCYHLYIKIFKEKYRPLGASQEFLNQKIEEFNQDNNMKSAGIKFVDNDYVICLCPPFMQRIHETVEESSDMVFMDSVGTADNDGSRIFVLLTNSECGGLPLAVFMTTSECCHLISIGFQLLKEIMGNRVFHGTIDGPNIFMTEDSAAEQAAIQSEWPKSTHLLSIFHVLKSIWKWLIETKNGIKQDHQHIFYEEFRSIIYAKNEEECTAAFQSALTSSKNYPEYQSYLQMYWAQRNIWALCYRNDTRQGQNTNNISEAAMRLLKEKLFDKIKAFNFIQVVDFMMTRFVCYHEKILLDAAHNQIPGNVLNSLISQPPSSDVIASMQHLGDNIHLVPTDKDPDLFYIVNSEVLICTCTHGRRSQMPGHMCKHIDWICCFVKSDKFIKPIDNERSRRQYLFIATGDQPSLNWPELLLCGKIENIETIDESSMDELEEANQEQFILRGHETLNGMNEIFSQYLQQSPMEASQALDVFYDHLKNIKTVSGFATACHNFSSGTIQRNNSRECRQDQNTAIGRRLSYYGKESGNVILLIENNDRKLEFPQKKCK</sequence>
<dbReference type="PANTHER" id="PTHR35385:SF2">
    <property type="entry name" value="PROTEIN B, PUTATIVE-RELATED"/>
    <property type="match status" value="1"/>
</dbReference>
<dbReference type="PANTHER" id="PTHR35385">
    <property type="entry name" value="PROTEIN B, PUTATIVE-RELATED-RELATED"/>
    <property type="match status" value="1"/>
</dbReference>
<dbReference type="PROSITE" id="PS50966">
    <property type="entry name" value="ZF_SWIM"/>
    <property type="match status" value="1"/>
</dbReference>
<proteinExistence type="predicted"/>
<keyword evidence="1" id="KW-0863">Zinc-finger</keyword>
<dbReference type="OrthoDB" id="6362223at2759"/>
<keyword evidence="4" id="KW-1185">Reference proteome</keyword>
<gene>
    <name evidence="3" type="ORF">PHAECO_LOCUS1154</name>
</gene>
<evidence type="ECO:0000313" key="3">
    <source>
        <dbReference type="EMBL" id="CAH1116518.1"/>
    </source>
</evidence>
<evidence type="ECO:0000256" key="1">
    <source>
        <dbReference type="PROSITE-ProRule" id="PRU00325"/>
    </source>
</evidence>
<protein>
    <recommendedName>
        <fullName evidence="2">SWIM-type domain-containing protein</fullName>
    </recommendedName>
</protein>
<keyword evidence="1" id="KW-0862">Zinc</keyword>
<dbReference type="Proteomes" id="UP001153737">
    <property type="component" value="Chromosome 1"/>
</dbReference>
<evidence type="ECO:0000259" key="2">
    <source>
        <dbReference type="PROSITE" id="PS50966"/>
    </source>
</evidence>
<dbReference type="GO" id="GO:0008270">
    <property type="term" value="F:zinc ion binding"/>
    <property type="evidence" value="ECO:0007669"/>
    <property type="project" value="UniProtKB-KW"/>
</dbReference>
<keyword evidence="1" id="KW-0479">Metal-binding</keyword>
<dbReference type="EMBL" id="OU896707">
    <property type="protein sequence ID" value="CAH1116518.1"/>
    <property type="molecule type" value="Genomic_DNA"/>
</dbReference>
<reference evidence="3" key="1">
    <citation type="submission" date="2022-01" db="EMBL/GenBank/DDBJ databases">
        <authorList>
            <person name="King R."/>
        </authorList>
    </citation>
    <scope>NUCLEOTIDE SEQUENCE</scope>
</reference>
<organism evidence="3 4">
    <name type="scientific">Phaedon cochleariae</name>
    <name type="common">Mustard beetle</name>
    <dbReference type="NCBI Taxonomy" id="80249"/>
    <lineage>
        <taxon>Eukaryota</taxon>
        <taxon>Metazoa</taxon>
        <taxon>Ecdysozoa</taxon>
        <taxon>Arthropoda</taxon>
        <taxon>Hexapoda</taxon>
        <taxon>Insecta</taxon>
        <taxon>Pterygota</taxon>
        <taxon>Neoptera</taxon>
        <taxon>Endopterygota</taxon>
        <taxon>Coleoptera</taxon>
        <taxon>Polyphaga</taxon>
        <taxon>Cucujiformia</taxon>
        <taxon>Chrysomeloidea</taxon>
        <taxon>Chrysomelidae</taxon>
        <taxon>Chrysomelinae</taxon>
        <taxon>Chrysomelini</taxon>
        <taxon>Phaedon</taxon>
    </lineage>
</organism>
<feature type="domain" description="SWIM-type" evidence="2">
    <location>
        <begin position="569"/>
        <end position="604"/>
    </location>
</feature>
<evidence type="ECO:0000313" key="4">
    <source>
        <dbReference type="Proteomes" id="UP001153737"/>
    </source>
</evidence>